<dbReference type="EMBL" id="SLXJ01000012">
    <property type="protein sequence ID" value="TCP16348.1"/>
    <property type="molecule type" value="Genomic_DNA"/>
</dbReference>
<gene>
    <name evidence="3" type="ORF">EV693_11221</name>
</gene>
<dbReference type="CDD" id="cd08566">
    <property type="entry name" value="GDPD_AtGDE_like"/>
    <property type="match status" value="1"/>
</dbReference>
<comment type="caution">
    <text evidence="3">The sequence shown here is derived from an EMBL/GenBank/DDBJ whole genome shotgun (WGS) entry which is preliminary data.</text>
</comment>
<dbReference type="PROSITE" id="PS51704">
    <property type="entry name" value="GP_PDE"/>
    <property type="match status" value="1"/>
</dbReference>
<name>A0A4R2N6B1_9PAST</name>
<dbReference type="InterPro" id="IPR017946">
    <property type="entry name" value="PLC-like_Pdiesterase_TIM-brl"/>
</dbReference>
<dbReference type="RefSeq" id="WP_132501779.1">
    <property type="nucleotide sequence ID" value="NZ_LVXA01000001.1"/>
</dbReference>
<dbReference type="GO" id="GO:0070291">
    <property type="term" value="P:N-acylethanolamine metabolic process"/>
    <property type="evidence" value="ECO:0007669"/>
    <property type="project" value="TreeGrafter"/>
</dbReference>
<feature type="signal peptide" evidence="1">
    <location>
        <begin position="1"/>
        <end position="21"/>
    </location>
</feature>
<evidence type="ECO:0000259" key="2">
    <source>
        <dbReference type="PROSITE" id="PS51704"/>
    </source>
</evidence>
<protein>
    <submittedName>
        <fullName evidence="3">Glycerophosphoryl diester phosphodiesterase</fullName>
    </submittedName>
</protein>
<dbReference type="InterPro" id="IPR030395">
    <property type="entry name" value="GP_PDE_dom"/>
</dbReference>
<dbReference type="GO" id="GO:0008889">
    <property type="term" value="F:glycerophosphodiester phosphodiesterase activity"/>
    <property type="evidence" value="ECO:0007669"/>
    <property type="project" value="TreeGrafter"/>
</dbReference>
<keyword evidence="1" id="KW-0732">Signal</keyword>
<dbReference type="PANTHER" id="PTHR46320:SF1">
    <property type="entry name" value="GLYCEROPHOSPHODIESTER PHOSPHODIESTERASE 1"/>
    <property type="match status" value="1"/>
</dbReference>
<feature type="chain" id="PRO_5020940651" evidence="1">
    <location>
        <begin position="22"/>
        <end position="338"/>
    </location>
</feature>
<evidence type="ECO:0000256" key="1">
    <source>
        <dbReference type="SAM" id="SignalP"/>
    </source>
</evidence>
<reference evidence="3 4" key="1">
    <citation type="submission" date="2019-03" db="EMBL/GenBank/DDBJ databases">
        <title>Genomic Encyclopedia of Type Strains, Phase IV (KMG-IV): sequencing the most valuable type-strain genomes for metagenomic binning, comparative biology and taxonomic classification.</title>
        <authorList>
            <person name="Goeker M."/>
        </authorList>
    </citation>
    <scope>NUCLEOTIDE SEQUENCE [LARGE SCALE GENOMIC DNA]</scope>
    <source>
        <strain evidence="3 4">DSM 16380</strain>
    </source>
</reference>
<accession>A0A4R2N6B1</accession>
<dbReference type="AlphaFoldDB" id="A0A4R2N6B1"/>
<evidence type="ECO:0000313" key="4">
    <source>
        <dbReference type="Proteomes" id="UP000295537"/>
    </source>
</evidence>
<feature type="domain" description="GP-PDE" evidence="2">
    <location>
        <begin position="44"/>
        <end position="327"/>
    </location>
</feature>
<dbReference type="PROSITE" id="PS50007">
    <property type="entry name" value="PIPLC_X_DOMAIN"/>
    <property type="match status" value="1"/>
</dbReference>
<dbReference type="GO" id="GO:0006580">
    <property type="term" value="P:ethanolamine metabolic process"/>
    <property type="evidence" value="ECO:0007669"/>
    <property type="project" value="TreeGrafter"/>
</dbReference>
<dbReference type="PANTHER" id="PTHR46320">
    <property type="entry name" value="GLYCEROPHOSPHODIESTER PHOSPHODIESTERASE 1"/>
    <property type="match status" value="1"/>
</dbReference>
<dbReference type="GO" id="GO:0006644">
    <property type="term" value="P:phospholipid metabolic process"/>
    <property type="evidence" value="ECO:0007669"/>
    <property type="project" value="TreeGrafter"/>
</dbReference>
<sequence length="338" mass="38587">MKFTKIFTSCLLYCTTILAQANSPTHVDAILERLNHANAHRDHIMVVAHRGLWNKEGQAIYAENSVASIRKAIELGVEVVEQDIRQSKDGVFVVLHDKTLDRTTTCQGLVEDKTWQELQSCKLTIHHNGETTITDEHVMSLSTLYDEIKGKILLNLDNKIGYQHFPAMFELAKKYGVEKQILASVNQNTPEQRESAKKINTNLANYGVNLMPNIYDNKVDFKLYQAILADYRPKLVQLRNAHKPDGKLTQDGGILFSQQSLELANKYNVHYWLNTLYESKNPGLRSGGRGDEMAYYAGLPNEVYGFWIKKGVTIFQTDEPEFLLNWLNKNGYRKAYSK</sequence>
<dbReference type="GO" id="GO:0005886">
    <property type="term" value="C:plasma membrane"/>
    <property type="evidence" value="ECO:0007669"/>
    <property type="project" value="TreeGrafter"/>
</dbReference>
<evidence type="ECO:0000313" key="3">
    <source>
        <dbReference type="EMBL" id="TCP16348.1"/>
    </source>
</evidence>
<keyword evidence="4" id="KW-1185">Reference proteome</keyword>
<proteinExistence type="predicted"/>
<dbReference type="Pfam" id="PF03009">
    <property type="entry name" value="GDPD"/>
    <property type="match status" value="1"/>
</dbReference>
<dbReference type="OrthoDB" id="9795622at2"/>
<dbReference type="Pfam" id="PF16387">
    <property type="entry name" value="DUF4996"/>
    <property type="match status" value="1"/>
</dbReference>
<dbReference type="Proteomes" id="UP000295537">
    <property type="component" value="Unassembled WGS sequence"/>
</dbReference>
<dbReference type="InterPro" id="IPR032160">
    <property type="entry name" value="DUF4996"/>
</dbReference>
<dbReference type="SUPFAM" id="SSF51695">
    <property type="entry name" value="PLC-like phosphodiesterases"/>
    <property type="match status" value="1"/>
</dbReference>
<organism evidence="3 4">
    <name type="scientific">Nicoletella semolina</name>
    <dbReference type="NCBI Taxonomy" id="271160"/>
    <lineage>
        <taxon>Bacteria</taxon>
        <taxon>Pseudomonadati</taxon>
        <taxon>Pseudomonadota</taxon>
        <taxon>Gammaproteobacteria</taxon>
        <taxon>Pasteurellales</taxon>
        <taxon>Pasteurellaceae</taxon>
        <taxon>Nicoletella</taxon>
    </lineage>
</organism>
<dbReference type="Gene3D" id="3.20.20.190">
    <property type="entry name" value="Phosphatidylinositol (PI) phosphodiesterase"/>
    <property type="match status" value="1"/>
</dbReference>